<evidence type="ECO:0000256" key="2">
    <source>
        <dbReference type="ARBA" id="ARBA00023015"/>
    </source>
</evidence>
<name>A0AA41V475_PAPNU</name>
<evidence type="ECO:0000256" key="4">
    <source>
        <dbReference type="ARBA" id="ARBA00023163"/>
    </source>
</evidence>
<feature type="region of interest" description="Disordered" evidence="6">
    <location>
        <begin position="87"/>
        <end position="109"/>
    </location>
</feature>
<evidence type="ECO:0000313" key="9">
    <source>
        <dbReference type="Proteomes" id="UP001177140"/>
    </source>
</evidence>
<reference evidence="8" key="1">
    <citation type="submission" date="2022-03" db="EMBL/GenBank/DDBJ databases">
        <title>A functionally conserved STORR gene fusion in Papaver species that diverged 16.8 million years ago.</title>
        <authorList>
            <person name="Catania T."/>
        </authorList>
    </citation>
    <scope>NUCLEOTIDE SEQUENCE</scope>
    <source>
        <strain evidence="8">S-191538</strain>
    </source>
</reference>
<evidence type="ECO:0000256" key="3">
    <source>
        <dbReference type="ARBA" id="ARBA00023125"/>
    </source>
</evidence>
<dbReference type="PROSITE" id="PS50863">
    <property type="entry name" value="B3"/>
    <property type="match status" value="1"/>
</dbReference>
<keyword evidence="2" id="KW-0805">Transcription regulation</keyword>
<dbReference type="GO" id="GO:0005634">
    <property type="term" value="C:nucleus"/>
    <property type="evidence" value="ECO:0007669"/>
    <property type="project" value="UniProtKB-SubCell"/>
</dbReference>
<evidence type="ECO:0000259" key="7">
    <source>
        <dbReference type="PROSITE" id="PS50863"/>
    </source>
</evidence>
<comment type="caution">
    <text evidence="8">The sequence shown here is derived from an EMBL/GenBank/DDBJ whole genome shotgun (WGS) entry which is preliminary data.</text>
</comment>
<keyword evidence="9" id="KW-1185">Reference proteome</keyword>
<evidence type="ECO:0000256" key="6">
    <source>
        <dbReference type="SAM" id="MobiDB-lite"/>
    </source>
</evidence>
<proteinExistence type="predicted"/>
<dbReference type="InterPro" id="IPR003340">
    <property type="entry name" value="B3_DNA-bd"/>
</dbReference>
<dbReference type="AlphaFoldDB" id="A0AA41V475"/>
<dbReference type="PANTHER" id="PTHR31391">
    <property type="entry name" value="B3 DOMAIN-CONTAINING PROTEIN OS11G0197600-RELATED"/>
    <property type="match status" value="1"/>
</dbReference>
<sequence length="109" mass="12517">VPAVFATTHLTNITEMVITLKVSDGRTWEVRYVFTAPTERRLSQGWRKFAADNDLKEGDVCIFELVDREKIEMNAHIFRLQKPFSSNYEPSMSSKRTYNQKAACGKSLV</sequence>
<protein>
    <recommendedName>
        <fullName evidence="7">TF-B3 domain-containing protein</fullName>
    </recommendedName>
</protein>
<accession>A0AA41V475</accession>
<dbReference type="GO" id="GO:0003677">
    <property type="term" value="F:DNA binding"/>
    <property type="evidence" value="ECO:0007669"/>
    <property type="project" value="UniProtKB-KW"/>
</dbReference>
<feature type="compositionally biased region" description="Polar residues" evidence="6">
    <location>
        <begin position="87"/>
        <end position="100"/>
    </location>
</feature>
<dbReference type="Gene3D" id="2.40.330.10">
    <property type="entry name" value="DNA-binding pseudobarrel domain"/>
    <property type="match status" value="1"/>
</dbReference>
<keyword evidence="5" id="KW-0539">Nucleus</keyword>
<dbReference type="Proteomes" id="UP001177140">
    <property type="component" value="Unassembled WGS sequence"/>
</dbReference>
<evidence type="ECO:0000256" key="5">
    <source>
        <dbReference type="ARBA" id="ARBA00023242"/>
    </source>
</evidence>
<feature type="domain" description="TF-B3" evidence="7">
    <location>
        <begin position="1"/>
        <end position="81"/>
    </location>
</feature>
<dbReference type="SMART" id="SM01019">
    <property type="entry name" value="B3"/>
    <property type="match status" value="1"/>
</dbReference>
<dbReference type="InterPro" id="IPR044837">
    <property type="entry name" value="REM16-like"/>
</dbReference>
<keyword evidence="4" id="KW-0804">Transcription</keyword>
<evidence type="ECO:0000256" key="1">
    <source>
        <dbReference type="ARBA" id="ARBA00004123"/>
    </source>
</evidence>
<comment type="subcellular location">
    <subcellularLocation>
        <location evidence="1">Nucleus</location>
    </subcellularLocation>
</comment>
<dbReference type="EMBL" id="JAJJMA010103570">
    <property type="protein sequence ID" value="MCL7030604.1"/>
    <property type="molecule type" value="Genomic_DNA"/>
</dbReference>
<dbReference type="CDD" id="cd10017">
    <property type="entry name" value="B3_DNA"/>
    <property type="match status" value="1"/>
</dbReference>
<gene>
    <name evidence="8" type="ORF">MKW94_009244</name>
</gene>
<dbReference type="Pfam" id="PF02362">
    <property type="entry name" value="B3"/>
    <property type="match status" value="1"/>
</dbReference>
<evidence type="ECO:0000313" key="8">
    <source>
        <dbReference type="EMBL" id="MCL7030604.1"/>
    </source>
</evidence>
<keyword evidence="3" id="KW-0238">DNA-binding</keyword>
<dbReference type="SUPFAM" id="SSF101936">
    <property type="entry name" value="DNA-binding pseudobarrel domain"/>
    <property type="match status" value="1"/>
</dbReference>
<feature type="non-terminal residue" evidence="8">
    <location>
        <position position="1"/>
    </location>
</feature>
<dbReference type="InterPro" id="IPR015300">
    <property type="entry name" value="DNA-bd_pseudobarrel_sf"/>
</dbReference>
<organism evidence="8 9">
    <name type="scientific">Papaver nudicaule</name>
    <name type="common">Iceland poppy</name>
    <dbReference type="NCBI Taxonomy" id="74823"/>
    <lineage>
        <taxon>Eukaryota</taxon>
        <taxon>Viridiplantae</taxon>
        <taxon>Streptophyta</taxon>
        <taxon>Embryophyta</taxon>
        <taxon>Tracheophyta</taxon>
        <taxon>Spermatophyta</taxon>
        <taxon>Magnoliopsida</taxon>
        <taxon>Ranunculales</taxon>
        <taxon>Papaveraceae</taxon>
        <taxon>Papaveroideae</taxon>
        <taxon>Papaver</taxon>
    </lineage>
</organism>